<keyword evidence="3" id="KW-1185">Reference proteome</keyword>
<gene>
    <name evidence="2" type="ORF">UC8_50230</name>
</gene>
<keyword evidence="1" id="KW-1133">Transmembrane helix</keyword>
<feature type="transmembrane region" description="Helical" evidence="1">
    <location>
        <begin position="221"/>
        <end position="244"/>
    </location>
</feature>
<dbReference type="Proteomes" id="UP000325286">
    <property type="component" value="Chromosome"/>
</dbReference>
<evidence type="ECO:0000313" key="3">
    <source>
        <dbReference type="Proteomes" id="UP000325286"/>
    </source>
</evidence>
<dbReference type="AlphaFoldDB" id="A0A5B9QYP5"/>
<dbReference type="KEGG" id="rul:UC8_50230"/>
<organism evidence="2 3">
    <name type="scientific">Roseimaritima ulvae</name>
    <dbReference type="NCBI Taxonomy" id="980254"/>
    <lineage>
        <taxon>Bacteria</taxon>
        <taxon>Pseudomonadati</taxon>
        <taxon>Planctomycetota</taxon>
        <taxon>Planctomycetia</taxon>
        <taxon>Pirellulales</taxon>
        <taxon>Pirellulaceae</taxon>
        <taxon>Roseimaritima</taxon>
    </lineage>
</organism>
<evidence type="ECO:0000313" key="2">
    <source>
        <dbReference type="EMBL" id="QEG42980.1"/>
    </source>
</evidence>
<name>A0A5B9QYP5_9BACT</name>
<dbReference type="OrthoDB" id="981093at2"/>
<proteinExistence type="predicted"/>
<dbReference type="SUPFAM" id="SSF81321">
    <property type="entry name" value="Family A G protein-coupled receptor-like"/>
    <property type="match status" value="1"/>
</dbReference>
<feature type="transmembrane region" description="Helical" evidence="1">
    <location>
        <begin position="256"/>
        <end position="281"/>
    </location>
</feature>
<feature type="transmembrane region" description="Helical" evidence="1">
    <location>
        <begin position="89"/>
        <end position="108"/>
    </location>
</feature>
<keyword evidence="1" id="KW-0812">Transmembrane</keyword>
<evidence type="ECO:0000256" key="1">
    <source>
        <dbReference type="SAM" id="Phobius"/>
    </source>
</evidence>
<dbReference type="RefSeq" id="WP_148080524.1">
    <property type="nucleotide sequence ID" value="NZ_CP042914.1"/>
</dbReference>
<feature type="transmembrane region" description="Helical" evidence="1">
    <location>
        <begin position="164"/>
        <end position="183"/>
    </location>
</feature>
<feature type="transmembrane region" description="Helical" evidence="1">
    <location>
        <begin position="21"/>
        <end position="37"/>
    </location>
</feature>
<protein>
    <recommendedName>
        <fullName evidence="4">HTTM domain-containing protein</fullName>
    </recommendedName>
</protein>
<dbReference type="EMBL" id="CP042914">
    <property type="protein sequence ID" value="QEG42980.1"/>
    <property type="molecule type" value="Genomic_DNA"/>
</dbReference>
<reference evidence="2 3" key="1">
    <citation type="submission" date="2019-08" db="EMBL/GenBank/DDBJ databases">
        <title>Deep-cultivation of Planctomycetes and their phenomic and genomic characterization uncovers novel biology.</title>
        <authorList>
            <person name="Wiegand S."/>
            <person name="Jogler M."/>
            <person name="Boedeker C."/>
            <person name="Pinto D."/>
            <person name="Vollmers J."/>
            <person name="Rivas-Marin E."/>
            <person name="Kohn T."/>
            <person name="Peeters S.H."/>
            <person name="Heuer A."/>
            <person name="Rast P."/>
            <person name="Oberbeckmann S."/>
            <person name="Bunk B."/>
            <person name="Jeske O."/>
            <person name="Meyerdierks A."/>
            <person name="Storesund J.E."/>
            <person name="Kallscheuer N."/>
            <person name="Luecker S."/>
            <person name="Lage O.M."/>
            <person name="Pohl T."/>
            <person name="Merkel B.J."/>
            <person name="Hornburger P."/>
            <person name="Mueller R.-W."/>
            <person name="Bruemmer F."/>
            <person name="Labrenz M."/>
            <person name="Spormann A.M."/>
            <person name="Op den Camp H."/>
            <person name="Overmann J."/>
            <person name="Amann R."/>
            <person name="Jetten M.S.M."/>
            <person name="Mascher T."/>
            <person name="Medema M.H."/>
            <person name="Devos D.P."/>
            <person name="Kaster A.-K."/>
            <person name="Ovreas L."/>
            <person name="Rohde M."/>
            <person name="Galperin M.Y."/>
            <person name="Jogler C."/>
        </authorList>
    </citation>
    <scope>NUCLEOTIDE SEQUENCE [LARGE SCALE GENOMIC DNA]</scope>
    <source>
        <strain evidence="2 3">UC8</strain>
    </source>
</reference>
<feature type="transmembrane region" description="Helical" evidence="1">
    <location>
        <begin position="57"/>
        <end position="77"/>
    </location>
</feature>
<accession>A0A5B9QYP5</accession>
<evidence type="ECO:0008006" key="4">
    <source>
        <dbReference type="Google" id="ProtNLM"/>
    </source>
</evidence>
<sequence>MLWIRRRLNSFWFTPTDGFDLAICRILFFGMMCAFYFRFDFGWYQNVPSEFYEPVGLLKYANFGLANPAVLLGLQWAWKLSLATAAIGLATRLSTIVSFALGIYLIGLTHSFGTISHYDAVHVLMLAIFAISRSGDVISVDNLIRRFRSGSPAQTPQKSPEYRWPIQLACALMALMYFCAGFSKLRVSGTHWFTSDYMCHLLVWHQYYGAPTNWGPELAKFPLLCKLLAFGSLVIELSVISALFSKRMRLLLIPAAYSLHVGIYLLIGPMFLQLAICYVFWVPWKSVLTAALQSVNRMQDDTDVLEPRPVVLGLRRSA</sequence>
<keyword evidence="1" id="KW-0472">Membrane</keyword>